<evidence type="ECO:0000259" key="15">
    <source>
        <dbReference type="PROSITE" id="PS50089"/>
    </source>
</evidence>
<reference evidence="16 18" key="1">
    <citation type="journal article" date="2008" name="Science">
        <title>The Physcomitrella genome reveals evolutionary insights into the conquest of land by plants.</title>
        <authorList>
            <person name="Rensing S."/>
            <person name="Lang D."/>
            <person name="Zimmer A."/>
            <person name="Terry A."/>
            <person name="Salamov A."/>
            <person name="Shapiro H."/>
            <person name="Nishiyama T."/>
            <person name="Perroud P.-F."/>
            <person name="Lindquist E."/>
            <person name="Kamisugi Y."/>
            <person name="Tanahashi T."/>
            <person name="Sakakibara K."/>
            <person name="Fujita T."/>
            <person name="Oishi K."/>
            <person name="Shin-I T."/>
            <person name="Kuroki Y."/>
            <person name="Toyoda A."/>
            <person name="Suzuki Y."/>
            <person name="Hashimoto A."/>
            <person name="Yamaguchi K."/>
            <person name="Sugano A."/>
            <person name="Kohara Y."/>
            <person name="Fujiyama A."/>
            <person name="Anterola A."/>
            <person name="Aoki S."/>
            <person name="Ashton N."/>
            <person name="Barbazuk W.B."/>
            <person name="Barker E."/>
            <person name="Bennetzen J."/>
            <person name="Bezanilla M."/>
            <person name="Blankenship R."/>
            <person name="Cho S.H."/>
            <person name="Dutcher S."/>
            <person name="Estelle M."/>
            <person name="Fawcett J.A."/>
            <person name="Gundlach H."/>
            <person name="Hanada K."/>
            <person name="Heyl A."/>
            <person name="Hicks K.A."/>
            <person name="Hugh J."/>
            <person name="Lohr M."/>
            <person name="Mayer K."/>
            <person name="Melkozernov A."/>
            <person name="Murata T."/>
            <person name="Nelson D."/>
            <person name="Pils B."/>
            <person name="Prigge M."/>
            <person name="Reiss B."/>
            <person name="Renner T."/>
            <person name="Rombauts S."/>
            <person name="Rushton P."/>
            <person name="Sanderfoot A."/>
            <person name="Schween G."/>
            <person name="Shiu S.-H."/>
            <person name="Stueber K."/>
            <person name="Theodoulou F.L."/>
            <person name="Tu H."/>
            <person name="Van de Peer Y."/>
            <person name="Verrier P.J."/>
            <person name="Waters E."/>
            <person name="Wood A."/>
            <person name="Yang L."/>
            <person name="Cove D."/>
            <person name="Cuming A."/>
            <person name="Hasebe M."/>
            <person name="Lucas S."/>
            <person name="Mishler D.B."/>
            <person name="Reski R."/>
            <person name="Grigoriev I."/>
            <person name="Quatrano R.S."/>
            <person name="Boore J.L."/>
        </authorList>
    </citation>
    <scope>NUCLEOTIDE SEQUENCE [LARGE SCALE GENOMIC DNA]</scope>
    <source>
        <strain evidence="17 18">cv. Gransden 2004</strain>
    </source>
</reference>
<evidence type="ECO:0000256" key="11">
    <source>
        <dbReference type="ARBA" id="ARBA00022989"/>
    </source>
</evidence>
<name>A0A2K1JHU3_PHYPA</name>
<evidence type="ECO:0000256" key="9">
    <source>
        <dbReference type="ARBA" id="ARBA00022786"/>
    </source>
</evidence>
<dbReference type="SUPFAM" id="SSF57850">
    <property type="entry name" value="RING/U-box"/>
    <property type="match status" value="1"/>
</dbReference>
<evidence type="ECO:0000256" key="4">
    <source>
        <dbReference type="ARBA" id="ARBA00012483"/>
    </source>
</evidence>
<dbReference type="RefSeq" id="XP_024393832.1">
    <property type="nucleotide sequence ID" value="XM_024538064.2"/>
</dbReference>
<reference evidence="16 18" key="2">
    <citation type="journal article" date="2018" name="Plant J.">
        <title>The Physcomitrella patens chromosome-scale assembly reveals moss genome structure and evolution.</title>
        <authorList>
            <person name="Lang D."/>
            <person name="Ullrich K.K."/>
            <person name="Murat F."/>
            <person name="Fuchs J."/>
            <person name="Jenkins J."/>
            <person name="Haas F.B."/>
            <person name="Piednoel M."/>
            <person name="Gundlach H."/>
            <person name="Van Bel M."/>
            <person name="Meyberg R."/>
            <person name="Vives C."/>
            <person name="Morata J."/>
            <person name="Symeonidi A."/>
            <person name="Hiss M."/>
            <person name="Muchero W."/>
            <person name="Kamisugi Y."/>
            <person name="Saleh O."/>
            <person name="Blanc G."/>
            <person name="Decker E.L."/>
            <person name="van Gessel N."/>
            <person name="Grimwood J."/>
            <person name="Hayes R.D."/>
            <person name="Graham S.W."/>
            <person name="Gunter L.E."/>
            <person name="McDaniel S.F."/>
            <person name="Hoernstein S.N.W."/>
            <person name="Larsson A."/>
            <person name="Li F.W."/>
            <person name="Perroud P.F."/>
            <person name="Phillips J."/>
            <person name="Ranjan P."/>
            <person name="Rokshar D.S."/>
            <person name="Rothfels C.J."/>
            <person name="Schneider L."/>
            <person name="Shu S."/>
            <person name="Stevenson D.W."/>
            <person name="Thummler F."/>
            <person name="Tillich M."/>
            <person name="Villarreal Aguilar J.C."/>
            <person name="Widiez T."/>
            <person name="Wong G.K."/>
            <person name="Wymore A."/>
            <person name="Zhang Y."/>
            <person name="Zimmer A.D."/>
            <person name="Quatrano R.S."/>
            <person name="Mayer K.F.X."/>
            <person name="Goodstein D."/>
            <person name="Casacuberta J.M."/>
            <person name="Vandepoele K."/>
            <person name="Reski R."/>
            <person name="Cuming A.C."/>
            <person name="Tuskan G.A."/>
            <person name="Maumus F."/>
            <person name="Salse J."/>
            <person name="Schmutz J."/>
            <person name="Rensing S.A."/>
        </authorList>
    </citation>
    <scope>NUCLEOTIDE SEQUENCE [LARGE SCALE GENOMIC DNA]</scope>
    <source>
        <strain evidence="17 18">cv. Gransden 2004</strain>
    </source>
</reference>
<dbReference type="PROSITE" id="PS50089">
    <property type="entry name" value="ZF_RING_2"/>
    <property type="match status" value="1"/>
</dbReference>
<dbReference type="GeneID" id="112291083"/>
<keyword evidence="5" id="KW-0808">Transferase</keyword>
<dbReference type="EC" id="2.3.2.27" evidence="4"/>
<evidence type="ECO:0000313" key="18">
    <source>
        <dbReference type="Proteomes" id="UP000006727"/>
    </source>
</evidence>
<evidence type="ECO:0000256" key="8">
    <source>
        <dbReference type="ARBA" id="ARBA00022771"/>
    </source>
</evidence>
<dbReference type="PaxDb" id="3218-PP1S460_19V6.1"/>
<keyword evidence="7" id="KW-0479">Metal-binding</keyword>
<evidence type="ECO:0000256" key="12">
    <source>
        <dbReference type="ARBA" id="ARBA00023136"/>
    </source>
</evidence>
<dbReference type="InterPro" id="IPR013083">
    <property type="entry name" value="Znf_RING/FYVE/PHD"/>
</dbReference>
<dbReference type="GO" id="GO:0008270">
    <property type="term" value="F:zinc ion binding"/>
    <property type="evidence" value="ECO:0007669"/>
    <property type="project" value="UniProtKB-KW"/>
</dbReference>
<dbReference type="FunFam" id="3.30.40.10:FF:000187">
    <property type="entry name" value="E3 ubiquitin-protein ligase ATL6"/>
    <property type="match status" value="1"/>
</dbReference>
<evidence type="ECO:0000256" key="14">
    <source>
        <dbReference type="SAM" id="Phobius"/>
    </source>
</evidence>
<comment type="subcellular location">
    <subcellularLocation>
        <location evidence="2">Membrane</location>
        <topology evidence="2">Single-pass membrane protein</topology>
    </subcellularLocation>
</comment>
<feature type="transmembrane region" description="Helical" evidence="14">
    <location>
        <begin position="32"/>
        <end position="53"/>
    </location>
</feature>
<dbReference type="AlphaFoldDB" id="A0A2K1JHU3"/>
<comment type="catalytic activity">
    <reaction evidence="1">
        <text>S-ubiquitinyl-[E2 ubiquitin-conjugating enzyme]-L-cysteine + [acceptor protein]-L-lysine = [E2 ubiquitin-conjugating enzyme]-L-cysteine + N(6)-ubiquitinyl-[acceptor protein]-L-lysine.</text>
        <dbReference type="EC" id="2.3.2.27"/>
    </reaction>
</comment>
<dbReference type="Pfam" id="PF13639">
    <property type="entry name" value="zf-RING_2"/>
    <property type="match status" value="1"/>
</dbReference>
<protein>
    <recommendedName>
        <fullName evidence="4">RING-type E3 ubiquitin transferase</fullName>
        <ecNumber evidence="4">2.3.2.27</ecNumber>
    </recommendedName>
</protein>
<accession>A0A2K1JHU3</accession>
<evidence type="ECO:0000256" key="3">
    <source>
        <dbReference type="ARBA" id="ARBA00004906"/>
    </source>
</evidence>
<sequence>MSQPTLSSSNVPSGVPPPLHAFVSSSKFNPSMAIIIVVLLCALIVVAIFSMYVRRCTQGGRDETSNRVTPARNGNQFIHFYERPGEGLDRVLVDALPVVSFSVVKTLKSGKEDLECAVCLEKFNEDEALRLLPQCSHVFHTECIDLWFHSHSTCPLCRMSLKPTFDGIGAGVPEIGEVSRRILDAQDEIFGSARHVLDVDSPIFENEVPYGSSSRVEQIIGRDDESSARTTLFRNLDSFRQAARGVEMRERLATLSARYPASSTDVHLECPQRS</sequence>
<keyword evidence="8 13" id="KW-0863">Zinc-finger</keyword>
<dbReference type="Gene3D" id="3.30.40.10">
    <property type="entry name" value="Zinc/RING finger domain, C3HC4 (zinc finger)"/>
    <property type="match status" value="1"/>
</dbReference>
<dbReference type="GO" id="GO:0016567">
    <property type="term" value="P:protein ubiquitination"/>
    <property type="evidence" value="ECO:0007669"/>
    <property type="project" value="InterPro"/>
</dbReference>
<evidence type="ECO:0000256" key="10">
    <source>
        <dbReference type="ARBA" id="ARBA00022833"/>
    </source>
</evidence>
<gene>
    <name evidence="17" type="primary">LOC112291083</name>
    <name evidence="16" type="ORF">PHYPA_018525</name>
</gene>
<evidence type="ECO:0000256" key="2">
    <source>
        <dbReference type="ARBA" id="ARBA00004167"/>
    </source>
</evidence>
<dbReference type="EnsemblPlants" id="Pp3c14_14600V3.3">
    <property type="protein sequence ID" value="Pp3c14_14600V3.3"/>
    <property type="gene ID" value="Pp3c14_14600"/>
</dbReference>
<dbReference type="EMBL" id="ABEU02000014">
    <property type="protein sequence ID" value="PNR41122.1"/>
    <property type="molecule type" value="Genomic_DNA"/>
</dbReference>
<dbReference type="InterPro" id="IPR001841">
    <property type="entry name" value="Znf_RING"/>
</dbReference>
<dbReference type="GO" id="GO:0061630">
    <property type="term" value="F:ubiquitin protein ligase activity"/>
    <property type="evidence" value="ECO:0007669"/>
    <property type="project" value="UniProtKB-EC"/>
</dbReference>
<comment type="pathway">
    <text evidence="3">Protein modification; protein ubiquitination.</text>
</comment>
<reference evidence="17" key="3">
    <citation type="submission" date="2020-12" db="UniProtKB">
        <authorList>
            <consortium name="EnsemblPlants"/>
        </authorList>
    </citation>
    <scope>IDENTIFICATION</scope>
</reference>
<dbReference type="Gramene" id="Pp3c14_14600V3.3">
    <property type="protein sequence ID" value="Pp3c14_14600V3.3"/>
    <property type="gene ID" value="Pp3c14_14600"/>
</dbReference>
<keyword evidence="6 14" id="KW-0812">Transmembrane</keyword>
<dbReference type="PANTHER" id="PTHR46913:SF1">
    <property type="entry name" value="RING-H2 FINGER PROTEIN ATL16"/>
    <property type="match status" value="1"/>
</dbReference>
<keyword evidence="11 14" id="KW-1133">Transmembrane helix</keyword>
<dbReference type="EnsemblPlants" id="Pp3c14_14600V3.2">
    <property type="protein sequence ID" value="Pp3c14_14600V3.2"/>
    <property type="gene ID" value="Pp3c14_14600"/>
</dbReference>
<dbReference type="SMART" id="SM00184">
    <property type="entry name" value="RING"/>
    <property type="match status" value="1"/>
</dbReference>
<keyword evidence="18" id="KW-1185">Reference proteome</keyword>
<dbReference type="STRING" id="3218.A0A2K1JHU3"/>
<dbReference type="InterPro" id="IPR044600">
    <property type="entry name" value="ATL1/ATL16-like"/>
</dbReference>
<keyword evidence="12 14" id="KW-0472">Membrane</keyword>
<dbReference type="OMA" id="IFENEVP"/>
<evidence type="ECO:0000256" key="7">
    <source>
        <dbReference type="ARBA" id="ARBA00022723"/>
    </source>
</evidence>
<dbReference type="EnsemblPlants" id="Pp3c14_14600V3.1">
    <property type="protein sequence ID" value="Pp3c14_14600V3.1"/>
    <property type="gene ID" value="Pp3c14_14600"/>
</dbReference>
<dbReference type="PANTHER" id="PTHR46913">
    <property type="entry name" value="RING-H2 FINGER PROTEIN ATL16"/>
    <property type="match status" value="1"/>
</dbReference>
<evidence type="ECO:0000313" key="17">
    <source>
        <dbReference type="EnsemblPlants" id="Pp3c14_14600V3.1"/>
    </source>
</evidence>
<evidence type="ECO:0000256" key="1">
    <source>
        <dbReference type="ARBA" id="ARBA00000900"/>
    </source>
</evidence>
<evidence type="ECO:0000313" key="16">
    <source>
        <dbReference type="EMBL" id="PNR41122.1"/>
    </source>
</evidence>
<organism evidence="16">
    <name type="scientific">Physcomitrium patens</name>
    <name type="common">Spreading-leaved earth moss</name>
    <name type="synonym">Physcomitrella patens</name>
    <dbReference type="NCBI Taxonomy" id="3218"/>
    <lineage>
        <taxon>Eukaryota</taxon>
        <taxon>Viridiplantae</taxon>
        <taxon>Streptophyta</taxon>
        <taxon>Embryophyta</taxon>
        <taxon>Bryophyta</taxon>
        <taxon>Bryophytina</taxon>
        <taxon>Bryopsida</taxon>
        <taxon>Funariidae</taxon>
        <taxon>Funariales</taxon>
        <taxon>Funariaceae</taxon>
        <taxon>Physcomitrium</taxon>
    </lineage>
</organism>
<dbReference type="OrthoDB" id="8062037at2759"/>
<feature type="domain" description="RING-type" evidence="15">
    <location>
        <begin position="116"/>
        <end position="158"/>
    </location>
</feature>
<evidence type="ECO:0000256" key="5">
    <source>
        <dbReference type="ARBA" id="ARBA00022679"/>
    </source>
</evidence>
<keyword evidence="9" id="KW-0833">Ubl conjugation pathway</keyword>
<keyword evidence="10" id="KW-0862">Zinc</keyword>
<evidence type="ECO:0000256" key="6">
    <source>
        <dbReference type="ARBA" id="ARBA00022692"/>
    </source>
</evidence>
<dbReference type="CDD" id="cd16461">
    <property type="entry name" value="RING-H2_EL5-like"/>
    <property type="match status" value="1"/>
</dbReference>
<evidence type="ECO:0000256" key="13">
    <source>
        <dbReference type="PROSITE-ProRule" id="PRU00175"/>
    </source>
</evidence>
<dbReference type="Proteomes" id="UP000006727">
    <property type="component" value="Chromosome 14"/>
</dbReference>
<dbReference type="GO" id="GO:0016020">
    <property type="term" value="C:membrane"/>
    <property type="evidence" value="ECO:0007669"/>
    <property type="project" value="UniProtKB-SubCell"/>
</dbReference>
<dbReference type="Gramene" id="Pp3c14_14600V3.1">
    <property type="protein sequence ID" value="Pp3c14_14600V3.1"/>
    <property type="gene ID" value="Pp3c14_14600"/>
</dbReference>
<proteinExistence type="predicted"/>
<dbReference type="Gramene" id="Pp3c14_14600V3.2">
    <property type="protein sequence ID" value="Pp3c14_14600V3.2"/>
    <property type="gene ID" value="Pp3c14_14600"/>
</dbReference>